<feature type="chain" id="PRO_5045874304" description="Porin" evidence="2">
    <location>
        <begin position="21"/>
        <end position="711"/>
    </location>
</feature>
<evidence type="ECO:0000313" key="3">
    <source>
        <dbReference type="EMBL" id="MBB4623208.1"/>
    </source>
</evidence>
<proteinExistence type="predicted"/>
<sequence>MKHCLYILLLLIVSAVTVQAQREGGRADQRGGGRRGGFSLSNLTSSQKDIPDSLLVADSAALKSKRITAYRLTPFLGEPYVAPMDTNKLNFSNSTLVESKSLAVGYLANLGSPAQTKIFTERQEARDFIFADAYDYYITTPENAYFYNTKIPYTNVMYTTAGGSTNKEEQLKGTMTMNFGKKINVGADIDYIYGRGHYKNNGNKLLSYRFFGSYQTDRYELHASLSNFNFVNYENGGLENDSTINHPDEYFPEGRPSDTKSYDIRYLTNAWNRVRGKRYFLTQRYNLGFTRELEETDEEGNPKEVFVPISSIIHTIDYEDNRRRFIADNTALMDSSYVVDDNGLRFPRIYGLGAALNDQTSAWNLKNTIGLSLREGFQDWVKFGLTAFVRLEKRRFKLEPRIEGLDYGEYGRGPYFSVDNIDLKNLPTAEIYDEFSTYVGAELSKRQGSILTYNARGELCMVGSDVGEFRVTGDLQTRFKLFNKDAVIKADAYIKNTTPAFYLRHNHSRYFWWDNPGFNMTQQIYAGGEVYLESSKTTLKAGVESIQNYIYFNKEGFPVQHGSNLQVVSARIKQDFRFRAFGWENEVCWQLSSDKSVLPLPSISAYSNMYLAVKLAKVLTVQLGANVYYNTAYYAPYYEPATQQFQVQDEVKVGNYPLVNAYVNFHLKQARFFVMAYNLSSKFADPNYFSLAHYPLNPMVLKMGIAVTFNN</sequence>
<name>A0ABR6KNX0_9BACT</name>
<dbReference type="Pfam" id="PF14121">
    <property type="entry name" value="Porin_10"/>
    <property type="match status" value="1"/>
</dbReference>
<gene>
    <name evidence="3" type="ORF">GGQ57_003120</name>
</gene>
<dbReference type="InterPro" id="IPR025631">
    <property type="entry name" value="Porin_10"/>
</dbReference>
<dbReference type="EMBL" id="JACHOC010000006">
    <property type="protein sequence ID" value="MBB4623208.1"/>
    <property type="molecule type" value="Genomic_DNA"/>
</dbReference>
<keyword evidence="2" id="KW-0732">Signal</keyword>
<feature type="region of interest" description="Disordered" evidence="1">
    <location>
        <begin position="23"/>
        <end position="44"/>
    </location>
</feature>
<evidence type="ECO:0000313" key="4">
    <source>
        <dbReference type="Proteomes" id="UP000533637"/>
    </source>
</evidence>
<dbReference type="RefSeq" id="WP_122351580.1">
    <property type="nucleotide sequence ID" value="NZ_BMPB01000007.1"/>
</dbReference>
<evidence type="ECO:0000256" key="2">
    <source>
        <dbReference type="SAM" id="SignalP"/>
    </source>
</evidence>
<evidence type="ECO:0000256" key="1">
    <source>
        <dbReference type="SAM" id="MobiDB-lite"/>
    </source>
</evidence>
<reference evidence="3 4" key="1">
    <citation type="submission" date="2020-08" db="EMBL/GenBank/DDBJ databases">
        <title>Genomic Encyclopedia of Type Strains, Phase IV (KMG-IV): sequencing the most valuable type-strain genomes for metagenomic binning, comparative biology and taxonomic classification.</title>
        <authorList>
            <person name="Goeker M."/>
        </authorList>
    </citation>
    <scope>NUCLEOTIDE SEQUENCE [LARGE SCALE GENOMIC DNA]</scope>
    <source>
        <strain evidence="3 4">DSM 102983</strain>
    </source>
</reference>
<accession>A0ABR6KNX0</accession>
<comment type="caution">
    <text evidence="3">The sequence shown here is derived from an EMBL/GenBank/DDBJ whole genome shotgun (WGS) entry which is preliminary data.</text>
</comment>
<feature type="signal peptide" evidence="2">
    <location>
        <begin position="1"/>
        <end position="20"/>
    </location>
</feature>
<evidence type="ECO:0008006" key="5">
    <source>
        <dbReference type="Google" id="ProtNLM"/>
    </source>
</evidence>
<protein>
    <recommendedName>
        <fullName evidence="5">Porin</fullName>
    </recommendedName>
</protein>
<dbReference type="Proteomes" id="UP000533637">
    <property type="component" value="Unassembled WGS sequence"/>
</dbReference>
<organism evidence="3 4">
    <name type="scientific">Parabacteroides faecis</name>
    <dbReference type="NCBI Taxonomy" id="1217282"/>
    <lineage>
        <taxon>Bacteria</taxon>
        <taxon>Pseudomonadati</taxon>
        <taxon>Bacteroidota</taxon>
        <taxon>Bacteroidia</taxon>
        <taxon>Bacteroidales</taxon>
        <taxon>Tannerellaceae</taxon>
        <taxon>Parabacteroides</taxon>
    </lineage>
</organism>
<keyword evidence="4" id="KW-1185">Reference proteome</keyword>